<reference evidence="7 8" key="1">
    <citation type="submission" date="2018-08" db="EMBL/GenBank/DDBJ databases">
        <title>A genome reference for cultivated species of the human gut microbiota.</title>
        <authorList>
            <person name="Zou Y."/>
            <person name="Xue W."/>
            <person name="Luo G."/>
        </authorList>
    </citation>
    <scope>NUCLEOTIDE SEQUENCE [LARGE SCALE GENOMIC DNA]</scope>
    <source>
        <strain evidence="7 8">OM05-15BH</strain>
    </source>
</reference>
<evidence type="ECO:0000256" key="5">
    <source>
        <dbReference type="SAM" id="SignalP"/>
    </source>
</evidence>
<comment type="similarity">
    <text evidence="4">Belongs to the FKBP-type PPIase family.</text>
</comment>
<dbReference type="Gene3D" id="3.10.50.40">
    <property type="match status" value="1"/>
</dbReference>
<evidence type="ECO:0000256" key="4">
    <source>
        <dbReference type="RuleBase" id="RU003915"/>
    </source>
</evidence>
<protein>
    <recommendedName>
        <fullName evidence="4">Peptidyl-prolyl cis-trans isomerase</fullName>
        <ecNumber evidence="4">5.2.1.8</ecNumber>
    </recommendedName>
</protein>
<comment type="caution">
    <text evidence="7">The sequence shown here is derived from an EMBL/GenBank/DDBJ whole genome shotgun (WGS) entry which is preliminary data.</text>
</comment>
<accession>A0A3E5BP12</accession>
<evidence type="ECO:0000259" key="6">
    <source>
        <dbReference type="PROSITE" id="PS50059"/>
    </source>
</evidence>
<dbReference type="PROSITE" id="PS50059">
    <property type="entry name" value="FKBP_PPIASE"/>
    <property type="match status" value="1"/>
</dbReference>
<keyword evidence="2 3" id="KW-0697">Rotamase</keyword>
<keyword evidence="3 4" id="KW-0413">Isomerase</keyword>
<gene>
    <name evidence="7" type="ORF">DXB65_03090</name>
</gene>
<sequence length="209" mass="23960">MKKRLLVFLPFLLLTMGVFISCEEVEEEGKYSNWQERNQAFIDSIKVVAGDNYVATLEQLEKVQVGEMFYIMNELISTNENPQYIYCKKLVKDMSGQRPLYTESAYAYYYGTLITGTKFDGSFTGYSAIDQNIPMKPEKEPTPYDWTVKFTINSTALTSGWRAFLQYMHTGERWMVYIPWDSAYGSSGSGSIPGYSVLAFDVIMTRVVQ</sequence>
<dbReference type="InterPro" id="IPR001179">
    <property type="entry name" value="PPIase_FKBP_dom"/>
</dbReference>
<proteinExistence type="inferred from homology"/>
<dbReference type="AlphaFoldDB" id="A0A3E5BP12"/>
<name>A0A3E5BP12_9BACE</name>
<feature type="chain" id="PRO_5017717981" description="Peptidyl-prolyl cis-trans isomerase" evidence="5">
    <location>
        <begin position="21"/>
        <end position="209"/>
    </location>
</feature>
<dbReference type="EMBL" id="QSUL01000002">
    <property type="protein sequence ID" value="RGN39328.1"/>
    <property type="molecule type" value="Genomic_DNA"/>
</dbReference>
<dbReference type="SUPFAM" id="SSF54534">
    <property type="entry name" value="FKBP-like"/>
    <property type="match status" value="1"/>
</dbReference>
<evidence type="ECO:0000256" key="2">
    <source>
        <dbReference type="ARBA" id="ARBA00023110"/>
    </source>
</evidence>
<feature type="domain" description="PPIase FKBP-type" evidence="6">
    <location>
        <begin position="102"/>
        <end position="208"/>
    </location>
</feature>
<dbReference type="RefSeq" id="WP_009129562.1">
    <property type="nucleotide sequence ID" value="NZ_CABKRN010000002.1"/>
</dbReference>
<keyword evidence="5" id="KW-0732">Signal</keyword>
<dbReference type="Pfam" id="PF00254">
    <property type="entry name" value="FKBP_C"/>
    <property type="match status" value="1"/>
</dbReference>
<evidence type="ECO:0000256" key="3">
    <source>
        <dbReference type="PROSITE-ProRule" id="PRU00277"/>
    </source>
</evidence>
<dbReference type="GO" id="GO:0003755">
    <property type="term" value="F:peptidyl-prolyl cis-trans isomerase activity"/>
    <property type="evidence" value="ECO:0007669"/>
    <property type="project" value="UniProtKB-UniRule"/>
</dbReference>
<comment type="catalytic activity">
    <reaction evidence="1 3 4">
        <text>[protein]-peptidylproline (omega=180) = [protein]-peptidylproline (omega=0)</text>
        <dbReference type="Rhea" id="RHEA:16237"/>
        <dbReference type="Rhea" id="RHEA-COMP:10747"/>
        <dbReference type="Rhea" id="RHEA-COMP:10748"/>
        <dbReference type="ChEBI" id="CHEBI:83833"/>
        <dbReference type="ChEBI" id="CHEBI:83834"/>
        <dbReference type="EC" id="5.2.1.8"/>
    </reaction>
</comment>
<evidence type="ECO:0000313" key="7">
    <source>
        <dbReference type="EMBL" id="RGN39328.1"/>
    </source>
</evidence>
<organism evidence="7 8">
    <name type="scientific">Bacteroides oleiciplenus</name>
    <dbReference type="NCBI Taxonomy" id="626931"/>
    <lineage>
        <taxon>Bacteria</taxon>
        <taxon>Pseudomonadati</taxon>
        <taxon>Bacteroidota</taxon>
        <taxon>Bacteroidia</taxon>
        <taxon>Bacteroidales</taxon>
        <taxon>Bacteroidaceae</taxon>
        <taxon>Bacteroides</taxon>
    </lineage>
</organism>
<dbReference type="PROSITE" id="PS51257">
    <property type="entry name" value="PROKAR_LIPOPROTEIN"/>
    <property type="match status" value="1"/>
</dbReference>
<dbReference type="EC" id="5.2.1.8" evidence="4"/>
<feature type="signal peptide" evidence="5">
    <location>
        <begin position="1"/>
        <end position="20"/>
    </location>
</feature>
<dbReference type="InterPro" id="IPR046357">
    <property type="entry name" value="PPIase_dom_sf"/>
</dbReference>
<evidence type="ECO:0000313" key="8">
    <source>
        <dbReference type="Proteomes" id="UP000260983"/>
    </source>
</evidence>
<dbReference type="Proteomes" id="UP000260983">
    <property type="component" value="Unassembled WGS sequence"/>
</dbReference>
<evidence type="ECO:0000256" key="1">
    <source>
        <dbReference type="ARBA" id="ARBA00000971"/>
    </source>
</evidence>